<dbReference type="EMBL" id="AGDV01000021">
    <property type="protein sequence ID" value="EMB30518.1"/>
    <property type="molecule type" value="Genomic_DNA"/>
</dbReference>
<feature type="domain" description="ABC transporter" evidence="8">
    <location>
        <begin position="330"/>
        <end position="564"/>
    </location>
</feature>
<accession>A0A0E2E1H9</accession>
<dbReference type="SUPFAM" id="SSF90123">
    <property type="entry name" value="ABC transporter transmembrane region"/>
    <property type="match status" value="1"/>
</dbReference>
<evidence type="ECO:0000256" key="2">
    <source>
        <dbReference type="ARBA" id="ARBA00022692"/>
    </source>
</evidence>
<evidence type="ECO:0000256" key="6">
    <source>
        <dbReference type="ARBA" id="ARBA00023136"/>
    </source>
</evidence>
<dbReference type="InterPro" id="IPR003439">
    <property type="entry name" value="ABC_transporter-like_ATP-bd"/>
</dbReference>
<dbReference type="Proteomes" id="UP000011705">
    <property type="component" value="Chromosome"/>
</dbReference>
<evidence type="ECO:0000256" key="4">
    <source>
        <dbReference type="ARBA" id="ARBA00022840"/>
    </source>
</evidence>
<evidence type="ECO:0008006" key="11">
    <source>
        <dbReference type="Google" id="ProtNLM"/>
    </source>
</evidence>
<evidence type="ECO:0000256" key="5">
    <source>
        <dbReference type="ARBA" id="ARBA00022989"/>
    </source>
</evidence>
<feature type="transmembrane region" description="Helical" evidence="7">
    <location>
        <begin position="55"/>
        <end position="73"/>
    </location>
</feature>
<dbReference type="Pfam" id="PF00005">
    <property type="entry name" value="ABC_tran"/>
    <property type="match status" value="1"/>
</dbReference>
<dbReference type="FunFam" id="3.40.50.300:FF:001443">
    <property type="entry name" value="ABC transporter, ATP-binding protein"/>
    <property type="match status" value="1"/>
</dbReference>
<feature type="domain" description="ABC transmembrane type-1" evidence="9">
    <location>
        <begin position="20"/>
        <end position="300"/>
    </location>
</feature>
<dbReference type="GO" id="GO:0005524">
    <property type="term" value="F:ATP binding"/>
    <property type="evidence" value="ECO:0007669"/>
    <property type="project" value="UniProtKB-KW"/>
</dbReference>
<evidence type="ECO:0000259" key="9">
    <source>
        <dbReference type="PROSITE" id="PS50929"/>
    </source>
</evidence>
<keyword evidence="5 7" id="KW-1133">Transmembrane helix</keyword>
<evidence type="ECO:0000313" key="10">
    <source>
        <dbReference type="EMBL" id="EMB30518.1"/>
    </source>
</evidence>
<dbReference type="AlphaFoldDB" id="A0A0E2E1H9"/>
<dbReference type="PROSITE" id="PS50929">
    <property type="entry name" value="ABC_TM1F"/>
    <property type="match status" value="1"/>
</dbReference>
<dbReference type="Pfam" id="PF00664">
    <property type="entry name" value="ABC_membrane"/>
    <property type="match status" value="1"/>
</dbReference>
<evidence type="ECO:0000256" key="7">
    <source>
        <dbReference type="SAM" id="Phobius"/>
    </source>
</evidence>
<evidence type="ECO:0000259" key="8">
    <source>
        <dbReference type="PROSITE" id="PS50893"/>
    </source>
</evidence>
<feature type="transmembrane region" description="Helical" evidence="7">
    <location>
        <begin position="140"/>
        <end position="173"/>
    </location>
</feature>
<dbReference type="HOGENOM" id="CLU_000604_84_9_12"/>
<sequence length="573" mass="64309">MKKKLQKLFAVTEHGARDLVTASVWSVFSNIAYILPMFLIMFFLQGYFEGLLKSAYFYTGLIAAIAVVMYILLHVNYNTLYTVTFKECKELRIEIANRLKALPLAYFSKHDISDLSQAIMADVATLEHALSHAIPQTIGLVIYLLIIGTMMIIAHPALGLCVFAPIVVSFILLILSKKIQVRETTRDFHKQRQRSEFFQEAIELQQEIKSYGRTDTVAEKLNRNVDEAEKLHLSVEAHQAIPLNIALAALKFSVGITVFFGLKMYLAGTASLLYFIGYVIAASRIIDAVAAVEANLAEIMYIDSRVKRINELRETEVQEGSPANLQKYGIEFKDVEFSYNDGQKIIDGISFTAEQNQVTALVGPSGCGKTTVLRLASRLYDYNKGQILIDGKDIAKIDTDSLFEKISIVFQDVGLFNTSIMENIRVGNKNATDEEVKEAARLANCTEFIEALPESWNTFVGENGSRLSGGERQRLSIARAFLKNAPIIILDEISASLDVENEMKIQESLNKLIKDKTVIIISHRLKSIENADKIIVMNEGKIEEEGKHADLLQKSELYKNMIDKSTATEKWVY</sequence>
<comment type="subcellular location">
    <subcellularLocation>
        <location evidence="1">Cell membrane</location>
        <topology evidence="1">Multi-pass membrane protein</topology>
    </subcellularLocation>
</comment>
<dbReference type="GO" id="GO:0140359">
    <property type="term" value="F:ABC-type transporter activity"/>
    <property type="evidence" value="ECO:0007669"/>
    <property type="project" value="InterPro"/>
</dbReference>
<dbReference type="SMART" id="SM00382">
    <property type="entry name" value="AAA"/>
    <property type="match status" value="1"/>
</dbReference>
<keyword evidence="3" id="KW-0547">Nucleotide-binding</keyword>
<dbReference type="InterPro" id="IPR036640">
    <property type="entry name" value="ABC1_TM_sf"/>
</dbReference>
<reference evidence="10" key="1">
    <citation type="submission" date="2012-01" db="EMBL/GenBank/DDBJ databases">
        <title>The Genome Sequence of Treponema denticola H-22.</title>
        <authorList>
            <consortium name="The Broad Institute Genome Sequencing Platform"/>
            <person name="Earl A."/>
            <person name="Ward D."/>
            <person name="Feldgarden M."/>
            <person name="Gevers D."/>
            <person name="Blanton J.M."/>
            <person name="Fenno C.J."/>
            <person name="Baranova O.V."/>
            <person name="Mathney J."/>
            <person name="Dewhirst F.E."/>
            <person name="Izard J."/>
            <person name="Young S.K."/>
            <person name="Zeng Q."/>
            <person name="Gargeya S."/>
            <person name="Fitzgerald M."/>
            <person name="Haas B."/>
            <person name="Abouelleil A."/>
            <person name="Alvarado L."/>
            <person name="Arachchi H.M."/>
            <person name="Berlin A."/>
            <person name="Chapman S.B."/>
            <person name="Gearin G."/>
            <person name="Goldberg J."/>
            <person name="Griggs A."/>
            <person name="Gujja S."/>
            <person name="Hansen M."/>
            <person name="Heiman D."/>
            <person name="Howarth C."/>
            <person name="Larimer J."/>
            <person name="Lui A."/>
            <person name="MacDonald P.J.P."/>
            <person name="McCowen C."/>
            <person name="Montmayeur A."/>
            <person name="Murphy C."/>
            <person name="Neiman D."/>
            <person name="Pearson M."/>
            <person name="Priest M."/>
            <person name="Roberts A."/>
            <person name="Saif S."/>
            <person name="Shea T."/>
            <person name="Sisk P."/>
            <person name="Stolte C."/>
            <person name="Sykes S."/>
            <person name="Wortman J."/>
            <person name="Nusbaum C."/>
            <person name="Birren B."/>
        </authorList>
    </citation>
    <scope>NUCLEOTIDE SEQUENCE [LARGE SCALE GENOMIC DNA]</scope>
    <source>
        <strain evidence="10">H-22</strain>
    </source>
</reference>
<dbReference type="InterPro" id="IPR017871">
    <property type="entry name" value="ABC_transporter-like_CS"/>
</dbReference>
<dbReference type="InterPro" id="IPR039421">
    <property type="entry name" value="Type_1_exporter"/>
</dbReference>
<dbReference type="InterPro" id="IPR003593">
    <property type="entry name" value="AAA+_ATPase"/>
</dbReference>
<dbReference type="GO" id="GO:0034040">
    <property type="term" value="F:ATPase-coupled lipid transmembrane transporter activity"/>
    <property type="evidence" value="ECO:0007669"/>
    <property type="project" value="TreeGrafter"/>
</dbReference>
<dbReference type="GO" id="GO:0005886">
    <property type="term" value="C:plasma membrane"/>
    <property type="evidence" value="ECO:0007669"/>
    <property type="project" value="UniProtKB-SubCell"/>
</dbReference>
<proteinExistence type="predicted"/>
<dbReference type="PROSITE" id="PS50893">
    <property type="entry name" value="ABC_TRANSPORTER_2"/>
    <property type="match status" value="1"/>
</dbReference>
<dbReference type="Gene3D" id="1.20.1560.10">
    <property type="entry name" value="ABC transporter type 1, transmembrane domain"/>
    <property type="match status" value="1"/>
</dbReference>
<dbReference type="InterPro" id="IPR011527">
    <property type="entry name" value="ABC1_TM_dom"/>
</dbReference>
<keyword evidence="4" id="KW-0067">ATP-binding</keyword>
<gene>
    <name evidence="10" type="ORF">HMPREF9726_02203</name>
</gene>
<organism evidence="10">
    <name type="scientific">Treponema denticola H-22</name>
    <dbReference type="NCBI Taxonomy" id="999432"/>
    <lineage>
        <taxon>Bacteria</taxon>
        <taxon>Pseudomonadati</taxon>
        <taxon>Spirochaetota</taxon>
        <taxon>Spirochaetia</taxon>
        <taxon>Spirochaetales</taxon>
        <taxon>Treponemataceae</taxon>
        <taxon>Treponema</taxon>
    </lineage>
</organism>
<dbReference type="RefSeq" id="WP_002685617.1">
    <property type="nucleotide sequence ID" value="NZ_CM001795.1"/>
</dbReference>
<dbReference type="Gene3D" id="3.40.50.300">
    <property type="entry name" value="P-loop containing nucleotide triphosphate hydrolases"/>
    <property type="match status" value="1"/>
</dbReference>
<dbReference type="InterPro" id="IPR027417">
    <property type="entry name" value="P-loop_NTPase"/>
</dbReference>
<keyword evidence="6 7" id="KW-0472">Membrane</keyword>
<evidence type="ECO:0000256" key="3">
    <source>
        <dbReference type="ARBA" id="ARBA00022741"/>
    </source>
</evidence>
<dbReference type="PANTHER" id="PTHR24221">
    <property type="entry name" value="ATP-BINDING CASSETTE SUB-FAMILY B"/>
    <property type="match status" value="1"/>
</dbReference>
<comment type="caution">
    <text evidence="10">The sequence shown here is derived from an EMBL/GenBank/DDBJ whole genome shotgun (WGS) entry which is preliminary data.</text>
</comment>
<evidence type="ECO:0000256" key="1">
    <source>
        <dbReference type="ARBA" id="ARBA00004651"/>
    </source>
</evidence>
<feature type="transmembrane region" description="Helical" evidence="7">
    <location>
        <begin position="20"/>
        <end position="43"/>
    </location>
</feature>
<name>A0A0E2E1H9_TREDN</name>
<dbReference type="PROSITE" id="PS00211">
    <property type="entry name" value="ABC_TRANSPORTER_1"/>
    <property type="match status" value="1"/>
</dbReference>
<dbReference type="PATRIC" id="fig|999432.5.peg.2288"/>
<keyword evidence="2 7" id="KW-0812">Transmembrane</keyword>
<dbReference type="SUPFAM" id="SSF52540">
    <property type="entry name" value="P-loop containing nucleoside triphosphate hydrolases"/>
    <property type="match status" value="1"/>
</dbReference>
<dbReference type="GO" id="GO:0016887">
    <property type="term" value="F:ATP hydrolysis activity"/>
    <property type="evidence" value="ECO:0007669"/>
    <property type="project" value="InterPro"/>
</dbReference>
<protein>
    <recommendedName>
        <fullName evidence="11">ABC transporter ATP-binding protein</fullName>
    </recommendedName>
</protein>
<dbReference type="PANTHER" id="PTHR24221:SF397">
    <property type="entry name" value="ABC TRANSPORTER, ATP-BINDING TRANSMEMBRANE PROTEIN"/>
    <property type="match status" value="1"/>
</dbReference>